<dbReference type="PANTHER" id="PTHR45458">
    <property type="entry name" value="SHORT-CHAIN DEHYDROGENASE/REDUCTASE SDR"/>
    <property type="match status" value="1"/>
</dbReference>
<accession>A0AAI9E6I8</accession>
<dbReference type="GO" id="GO:0016616">
    <property type="term" value="F:oxidoreductase activity, acting on the CH-OH group of donors, NAD or NADP as acceptor"/>
    <property type="evidence" value="ECO:0007669"/>
    <property type="project" value="TreeGrafter"/>
</dbReference>
<keyword evidence="3" id="KW-1185">Reference proteome</keyword>
<evidence type="ECO:0000313" key="2">
    <source>
        <dbReference type="EMBL" id="CAK3897531.1"/>
    </source>
</evidence>
<gene>
    <name evidence="2" type="ORF">LECACI_7A002404</name>
</gene>
<dbReference type="InterPro" id="IPR020904">
    <property type="entry name" value="Sc_DH/Rdtase_CS"/>
</dbReference>
<comment type="caution">
    <text evidence="2">The sequence shown here is derived from an EMBL/GenBank/DDBJ whole genome shotgun (WGS) entry which is preliminary data.</text>
</comment>
<dbReference type="InterPro" id="IPR002347">
    <property type="entry name" value="SDR_fam"/>
</dbReference>
<evidence type="ECO:0000256" key="1">
    <source>
        <dbReference type="ARBA" id="ARBA00022857"/>
    </source>
</evidence>
<evidence type="ECO:0000313" key="3">
    <source>
        <dbReference type="Proteomes" id="UP001296104"/>
    </source>
</evidence>
<dbReference type="Proteomes" id="UP001296104">
    <property type="component" value="Unassembled WGS sequence"/>
</dbReference>
<reference evidence="2" key="1">
    <citation type="submission" date="2023-11" db="EMBL/GenBank/DDBJ databases">
        <authorList>
            <person name="Alioto T."/>
            <person name="Alioto T."/>
            <person name="Gomez Garrido J."/>
        </authorList>
    </citation>
    <scope>NUCLEOTIDE SEQUENCE</scope>
</reference>
<dbReference type="PANTHER" id="PTHR45458:SF1">
    <property type="entry name" value="SHORT CHAIN DEHYDROGENASE"/>
    <property type="match status" value="1"/>
</dbReference>
<dbReference type="PRINTS" id="PR00081">
    <property type="entry name" value="GDHRDH"/>
</dbReference>
<dbReference type="InterPro" id="IPR036291">
    <property type="entry name" value="NAD(P)-bd_dom_sf"/>
</dbReference>
<keyword evidence="1" id="KW-0521">NADP</keyword>
<organism evidence="2 3">
    <name type="scientific">Lecanosticta acicola</name>
    <dbReference type="NCBI Taxonomy" id="111012"/>
    <lineage>
        <taxon>Eukaryota</taxon>
        <taxon>Fungi</taxon>
        <taxon>Dikarya</taxon>
        <taxon>Ascomycota</taxon>
        <taxon>Pezizomycotina</taxon>
        <taxon>Dothideomycetes</taxon>
        <taxon>Dothideomycetidae</taxon>
        <taxon>Mycosphaerellales</taxon>
        <taxon>Mycosphaerellaceae</taxon>
        <taxon>Lecanosticta</taxon>
    </lineage>
</organism>
<protein>
    <submittedName>
        <fullName evidence="2">NAD(P)-binding</fullName>
    </submittedName>
</protein>
<dbReference type="AlphaFoldDB" id="A0AAI9E6I8"/>
<dbReference type="SUPFAM" id="SSF51735">
    <property type="entry name" value="NAD(P)-binding Rossmann-fold domains"/>
    <property type="match status" value="1"/>
</dbReference>
<dbReference type="PROSITE" id="PS00061">
    <property type="entry name" value="ADH_SHORT"/>
    <property type="match status" value="1"/>
</dbReference>
<proteinExistence type="predicted"/>
<sequence length="242" mass="26813">MTAPKTWAIIGASRGIGKEFVDQLLARGDQVIATVREPSLAQSSADWQGQERCSIYTCDMLSEQSIDDLAQQLLEDSTTRIDYLVLNAGVLKYPNRATEISYDDFTFHLQTNTIGPIICAQRLLKSNISIDTITFISSDSGSAQKFREMEDGFAAYAASKAALNQMLRHMAAELKRKGSRTTVIALHPGEVKTDMADVDLGWDVEGQMTPTESVSACIAVVESKTPEDSGTFWTWENERYPW</sequence>
<dbReference type="EMBL" id="CAVMBE010000010">
    <property type="protein sequence ID" value="CAK3897531.1"/>
    <property type="molecule type" value="Genomic_DNA"/>
</dbReference>
<name>A0AAI9E6I8_9PEZI</name>
<dbReference type="Pfam" id="PF00106">
    <property type="entry name" value="adh_short"/>
    <property type="match status" value="1"/>
</dbReference>
<dbReference type="InterPro" id="IPR052184">
    <property type="entry name" value="SDR_enzymes"/>
</dbReference>
<dbReference type="Gene3D" id="3.40.50.720">
    <property type="entry name" value="NAD(P)-binding Rossmann-like Domain"/>
    <property type="match status" value="1"/>
</dbReference>